<protein>
    <submittedName>
        <fullName evidence="1">Hybrid cluster protein-associated redox disulfide domain-containing protein</fullName>
    </submittedName>
</protein>
<dbReference type="NCBIfam" id="TIGR03980">
    <property type="entry name" value="prismane_assoc"/>
    <property type="match status" value="1"/>
</dbReference>
<accession>A0A1I1J832</accession>
<name>A0A1I1J832_9RHOB</name>
<proteinExistence type="predicted"/>
<dbReference type="InterPro" id="IPR038062">
    <property type="entry name" value="ScdA-like_N_sf"/>
</dbReference>
<dbReference type="Gene3D" id="1.10.3910.10">
    <property type="entry name" value="SP0561-like"/>
    <property type="match status" value="1"/>
</dbReference>
<evidence type="ECO:0000313" key="2">
    <source>
        <dbReference type="Proteomes" id="UP000231644"/>
    </source>
</evidence>
<organism evidence="1 2">
    <name type="scientific">Pseudooceanicola nitratireducens</name>
    <dbReference type="NCBI Taxonomy" id="517719"/>
    <lineage>
        <taxon>Bacteria</taxon>
        <taxon>Pseudomonadati</taxon>
        <taxon>Pseudomonadota</taxon>
        <taxon>Alphaproteobacteria</taxon>
        <taxon>Rhodobacterales</taxon>
        <taxon>Paracoccaceae</taxon>
        <taxon>Pseudooceanicola</taxon>
    </lineage>
</organism>
<evidence type="ECO:0000313" key="1">
    <source>
        <dbReference type="EMBL" id="SFC44714.1"/>
    </source>
</evidence>
<dbReference type="SUPFAM" id="SSF140683">
    <property type="entry name" value="SP0561-like"/>
    <property type="match status" value="1"/>
</dbReference>
<dbReference type="OrthoDB" id="5397989at2"/>
<dbReference type="EMBL" id="FOLX01000001">
    <property type="protein sequence ID" value="SFC44714.1"/>
    <property type="molecule type" value="Genomic_DNA"/>
</dbReference>
<dbReference type="STRING" id="517719.SAMN05421762_0935"/>
<dbReference type="RefSeq" id="WP_093450976.1">
    <property type="nucleotide sequence ID" value="NZ_FNZG01000002.1"/>
</dbReference>
<sequence>MSKPDFDDPNLPLSELFAAWPEVASVFFYRRMLCPGCPIAPFHAITDACLEYDLDEDAFRAELSARIDDQADGDGKLGSDN</sequence>
<dbReference type="Proteomes" id="UP000231644">
    <property type="component" value="Unassembled WGS sequence"/>
</dbReference>
<reference evidence="1 2" key="1">
    <citation type="submission" date="2016-10" db="EMBL/GenBank/DDBJ databases">
        <authorList>
            <person name="de Groot N.N."/>
        </authorList>
    </citation>
    <scope>NUCLEOTIDE SEQUENCE [LARGE SCALE GENOMIC DNA]</scope>
    <source>
        <strain evidence="1 2">DSM 29619</strain>
    </source>
</reference>
<keyword evidence="2" id="KW-1185">Reference proteome</keyword>
<gene>
    <name evidence="1" type="ORF">SAMN05421762_0935</name>
</gene>
<dbReference type="AlphaFoldDB" id="A0A1I1J832"/>
<dbReference type="InterPro" id="IPR023883">
    <property type="entry name" value="CHP03980_redox-disulphide"/>
</dbReference>